<dbReference type="EMBL" id="SEKV01000031">
    <property type="protein sequence ID" value="TFY68400.1"/>
    <property type="molecule type" value="Genomic_DNA"/>
</dbReference>
<accession>A0A4Y9Z2Y9</accession>
<dbReference type="Proteomes" id="UP000814176">
    <property type="component" value="Unassembled WGS sequence"/>
</dbReference>
<evidence type="ECO:0000313" key="2">
    <source>
        <dbReference type="EMBL" id="KAH9837986.1"/>
    </source>
</evidence>
<feature type="compositionally biased region" description="Basic and acidic residues" evidence="1">
    <location>
        <begin position="48"/>
        <end position="59"/>
    </location>
</feature>
<gene>
    <name evidence="2" type="ORF">C8Q71DRAFT_755474</name>
    <name evidence="3" type="ORF">EVJ58_g1030</name>
</gene>
<dbReference type="Proteomes" id="UP000298390">
    <property type="component" value="Unassembled WGS sequence"/>
</dbReference>
<feature type="region of interest" description="Disordered" evidence="1">
    <location>
        <begin position="37"/>
        <end position="123"/>
    </location>
</feature>
<reference evidence="3 4" key="1">
    <citation type="submission" date="2019-01" db="EMBL/GenBank/DDBJ databases">
        <title>Genome sequencing of the rare red list fungi Fomitopsis rosea.</title>
        <authorList>
            <person name="Buettner E."/>
            <person name="Kellner H."/>
        </authorList>
    </citation>
    <scope>NUCLEOTIDE SEQUENCE [LARGE SCALE GENOMIC DNA]</scope>
    <source>
        <strain evidence="3 4">DSM 105464</strain>
    </source>
</reference>
<dbReference type="STRING" id="34475.A0A4Y9Z2Y9"/>
<reference evidence="2 5" key="2">
    <citation type="journal article" date="2021" name="Environ. Microbiol.">
        <title>Gene family expansions and transcriptome signatures uncover fungal adaptations to wood decay.</title>
        <authorList>
            <person name="Hage H."/>
            <person name="Miyauchi S."/>
            <person name="Viragh M."/>
            <person name="Drula E."/>
            <person name="Min B."/>
            <person name="Chaduli D."/>
            <person name="Navarro D."/>
            <person name="Favel A."/>
            <person name="Norest M."/>
            <person name="Lesage-Meessen L."/>
            <person name="Balint B."/>
            <person name="Merenyi Z."/>
            <person name="de Eugenio L."/>
            <person name="Morin E."/>
            <person name="Martinez A.T."/>
            <person name="Baldrian P."/>
            <person name="Stursova M."/>
            <person name="Martinez M.J."/>
            <person name="Novotny C."/>
            <person name="Magnuson J.K."/>
            <person name="Spatafora J.W."/>
            <person name="Maurice S."/>
            <person name="Pangilinan J."/>
            <person name="Andreopoulos W."/>
            <person name="LaButti K."/>
            <person name="Hundley H."/>
            <person name="Na H."/>
            <person name="Kuo A."/>
            <person name="Barry K."/>
            <person name="Lipzen A."/>
            <person name="Henrissat B."/>
            <person name="Riley R."/>
            <person name="Ahrendt S."/>
            <person name="Nagy L.G."/>
            <person name="Grigoriev I.V."/>
            <person name="Martin F."/>
            <person name="Rosso M.N."/>
        </authorList>
    </citation>
    <scope>NUCLEOTIDE SEQUENCE [LARGE SCALE GENOMIC DNA]</scope>
    <source>
        <strain evidence="2 5">CIRM-BRFM 1785</strain>
    </source>
</reference>
<dbReference type="OrthoDB" id="2590867at2759"/>
<proteinExistence type="predicted"/>
<evidence type="ECO:0000256" key="1">
    <source>
        <dbReference type="SAM" id="MobiDB-lite"/>
    </source>
</evidence>
<comment type="caution">
    <text evidence="3">The sequence shown here is derived from an EMBL/GenBank/DDBJ whole genome shotgun (WGS) entry which is preliminary data.</text>
</comment>
<evidence type="ECO:0000313" key="4">
    <source>
        <dbReference type="Proteomes" id="UP000298390"/>
    </source>
</evidence>
<keyword evidence="5" id="KW-1185">Reference proteome</keyword>
<evidence type="ECO:0008006" key="6">
    <source>
        <dbReference type="Google" id="ProtNLM"/>
    </source>
</evidence>
<sequence>MANTNGNNAGANFGQKVRGGWNAVEGAGDKLRGGVLDFVDSATGTGGHHAETDIGDAKMRQGAAQTKQPTSGTAAGTTTATAPAATAGTGTNTTTAAPTAGANRPTTAATTNGTGTGASSTVN</sequence>
<dbReference type="EMBL" id="JADCUA010000008">
    <property type="protein sequence ID" value="KAH9837986.1"/>
    <property type="molecule type" value="Genomic_DNA"/>
</dbReference>
<name>A0A4Y9Z2Y9_9APHY</name>
<organism evidence="3 4">
    <name type="scientific">Rhodofomes roseus</name>
    <dbReference type="NCBI Taxonomy" id="34475"/>
    <lineage>
        <taxon>Eukaryota</taxon>
        <taxon>Fungi</taxon>
        <taxon>Dikarya</taxon>
        <taxon>Basidiomycota</taxon>
        <taxon>Agaricomycotina</taxon>
        <taxon>Agaricomycetes</taxon>
        <taxon>Polyporales</taxon>
        <taxon>Rhodofomes</taxon>
    </lineage>
</organism>
<dbReference type="AlphaFoldDB" id="A0A4Y9Z2Y9"/>
<dbReference type="GeneID" id="72004285"/>
<evidence type="ECO:0000313" key="3">
    <source>
        <dbReference type="EMBL" id="TFY68400.1"/>
    </source>
</evidence>
<feature type="compositionally biased region" description="Low complexity" evidence="1">
    <location>
        <begin position="70"/>
        <end position="123"/>
    </location>
</feature>
<protein>
    <recommendedName>
        <fullName evidence="6">CsbD-like domain-containing protein</fullName>
    </recommendedName>
</protein>
<evidence type="ECO:0000313" key="5">
    <source>
        <dbReference type="Proteomes" id="UP000814176"/>
    </source>
</evidence>
<dbReference type="RefSeq" id="XP_047780024.1">
    <property type="nucleotide sequence ID" value="XM_047923553.1"/>
</dbReference>